<evidence type="ECO:0000313" key="4">
    <source>
        <dbReference type="EMBL" id="KAG0489694.1"/>
    </source>
</evidence>
<reference evidence="4 5" key="1">
    <citation type="journal article" date="2020" name="Nat. Food">
        <title>A phased Vanilla planifolia genome enables genetic improvement of flavour and production.</title>
        <authorList>
            <person name="Hasing T."/>
            <person name="Tang H."/>
            <person name="Brym M."/>
            <person name="Khazi F."/>
            <person name="Huang T."/>
            <person name="Chambers A.H."/>
        </authorList>
    </citation>
    <scope>NUCLEOTIDE SEQUENCE [LARGE SCALE GENOMIC DNA]</scope>
    <source>
        <tissue evidence="4">Leaf</tissue>
    </source>
</reference>
<dbReference type="InterPro" id="IPR044839">
    <property type="entry name" value="NDR1-like"/>
</dbReference>
<gene>
    <name evidence="4" type="ORF">HPP92_006557</name>
</gene>
<evidence type="ECO:0008006" key="6">
    <source>
        <dbReference type="Google" id="ProtNLM"/>
    </source>
</evidence>
<organism evidence="4 5">
    <name type="scientific">Vanilla planifolia</name>
    <name type="common">Vanilla</name>
    <dbReference type="NCBI Taxonomy" id="51239"/>
    <lineage>
        <taxon>Eukaryota</taxon>
        <taxon>Viridiplantae</taxon>
        <taxon>Streptophyta</taxon>
        <taxon>Embryophyta</taxon>
        <taxon>Tracheophyta</taxon>
        <taxon>Spermatophyta</taxon>
        <taxon>Magnoliopsida</taxon>
        <taxon>Liliopsida</taxon>
        <taxon>Asparagales</taxon>
        <taxon>Orchidaceae</taxon>
        <taxon>Vanilloideae</taxon>
        <taxon>Vanilleae</taxon>
        <taxon>Vanilla</taxon>
    </lineage>
</organism>
<dbReference type="OrthoDB" id="779762at2759"/>
<evidence type="ECO:0000256" key="1">
    <source>
        <dbReference type="ARBA" id="ARBA00004370"/>
    </source>
</evidence>
<evidence type="ECO:0000256" key="2">
    <source>
        <dbReference type="ARBA" id="ARBA00023136"/>
    </source>
</evidence>
<dbReference type="PANTHER" id="PTHR31415">
    <property type="entry name" value="OS05G0367900 PROTEIN"/>
    <property type="match status" value="1"/>
</dbReference>
<keyword evidence="3" id="KW-1133">Transmembrane helix</keyword>
<dbReference type="GO" id="GO:0005886">
    <property type="term" value="C:plasma membrane"/>
    <property type="evidence" value="ECO:0007669"/>
    <property type="project" value="TreeGrafter"/>
</dbReference>
<dbReference type="PANTHER" id="PTHR31415:SF4">
    <property type="entry name" value="NDR1_HIN1-LIKE PROTEIN 3"/>
    <property type="match status" value="1"/>
</dbReference>
<protein>
    <recommendedName>
        <fullName evidence="6">Late embryogenesis abundant protein LEA-2 subgroup domain-containing protein</fullName>
    </recommendedName>
</protein>
<keyword evidence="2 3" id="KW-0472">Membrane</keyword>
<comment type="subcellular location">
    <subcellularLocation>
        <location evidence="1">Membrane</location>
    </subcellularLocation>
</comment>
<dbReference type="Proteomes" id="UP000639772">
    <property type="component" value="Chromosome 3"/>
</dbReference>
<sequence>MNLPPAQQPYTAPRSFLRRPIYEHPNSQPQLSLLGLILRGILTVCVSFFLTVIILWAVHRPQPMRIFVPSADLRRFSLSEAGGDRLLSFDLSFNLTNINCDVLDAHELYEDLRFGWATMPGFRHDRRETKGLTAEFEGRAAFPLNGEGAEEYRRQNAASVFSVDVWVIGSMRYTAGLMVPRRYVMTALCDLRLPLAKGGFSPTKCKVFNI</sequence>
<proteinExistence type="predicted"/>
<name>A0A835REL7_VANPL</name>
<dbReference type="GO" id="GO:0009506">
    <property type="term" value="C:plasmodesma"/>
    <property type="evidence" value="ECO:0007669"/>
    <property type="project" value="TreeGrafter"/>
</dbReference>
<dbReference type="AlphaFoldDB" id="A0A835REL7"/>
<evidence type="ECO:0000313" key="5">
    <source>
        <dbReference type="Proteomes" id="UP000639772"/>
    </source>
</evidence>
<dbReference type="GO" id="GO:0098542">
    <property type="term" value="P:defense response to other organism"/>
    <property type="evidence" value="ECO:0007669"/>
    <property type="project" value="InterPro"/>
</dbReference>
<feature type="transmembrane region" description="Helical" evidence="3">
    <location>
        <begin position="36"/>
        <end position="58"/>
    </location>
</feature>
<dbReference type="EMBL" id="JADCNM010000003">
    <property type="protein sequence ID" value="KAG0489694.1"/>
    <property type="molecule type" value="Genomic_DNA"/>
</dbReference>
<keyword evidence="3" id="KW-0812">Transmembrane</keyword>
<comment type="caution">
    <text evidence="4">The sequence shown here is derived from an EMBL/GenBank/DDBJ whole genome shotgun (WGS) entry which is preliminary data.</text>
</comment>
<evidence type="ECO:0000256" key="3">
    <source>
        <dbReference type="SAM" id="Phobius"/>
    </source>
</evidence>
<accession>A0A835REL7</accession>